<name>A0A8C5BGG3_GADMO</name>
<dbReference type="PROSITE" id="PS50209">
    <property type="entry name" value="CARD"/>
    <property type="match status" value="2"/>
</dbReference>
<evidence type="ECO:0008006" key="6">
    <source>
        <dbReference type="Google" id="ProtNLM"/>
    </source>
</evidence>
<reference evidence="4" key="1">
    <citation type="submission" date="2025-08" db="UniProtKB">
        <authorList>
            <consortium name="Ensembl"/>
        </authorList>
    </citation>
    <scope>IDENTIFICATION</scope>
</reference>
<dbReference type="PANTHER" id="PTHR47901:SF3">
    <property type="entry name" value="CASPASE-1"/>
    <property type="match status" value="1"/>
</dbReference>
<evidence type="ECO:0000259" key="1">
    <source>
        <dbReference type="PROSITE" id="PS50017"/>
    </source>
</evidence>
<dbReference type="InterPro" id="IPR002398">
    <property type="entry name" value="Pept_C14"/>
</dbReference>
<protein>
    <recommendedName>
        <fullName evidence="6">Death domain-containing protein</fullName>
    </recommendedName>
</protein>
<dbReference type="PROSITE" id="PS50017">
    <property type="entry name" value="DEATH_DOMAIN"/>
    <property type="match status" value="2"/>
</dbReference>
<proteinExistence type="predicted"/>
<dbReference type="GO" id="GO:0031265">
    <property type="term" value="C:CD95 death-inducing signaling complex"/>
    <property type="evidence" value="ECO:0007669"/>
    <property type="project" value="TreeGrafter"/>
</dbReference>
<feature type="domain" description="Death" evidence="1">
    <location>
        <begin position="315"/>
        <end position="388"/>
    </location>
</feature>
<dbReference type="GO" id="GO:0005123">
    <property type="term" value="F:death receptor binding"/>
    <property type="evidence" value="ECO:0007669"/>
    <property type="project" value="TreeGrafter"/>
</dbReference>
<dbReference type="AlphaFoldDB" id="A0A8C5BGG3"/>
<dbReference type="Proteomes" id="UP000694546">
    <property type="component" value="Chromosome 16"/>
</dbReference>
<feature type="domain" description="Caspase family p10" evidence="2">
    <location>
        <begin position="1"/>
        <end position="17"/>
    </location>
</feature>
<dbReference type="Pfam" id="PF00619">
    <property type="entry name" value="CARD"/>
    <property type="match status" value="2"/>
</dbReference>
<dbReference type="PANTHER" id="PTHR47901">
    <property type="entry name" value="CASPASE RECRUITMENT DOMAIN-CONTAINING PROTEIN 18"/>
    <property type="match status" value="1"/>
</dbReference>
<accession>A0A8C5BGG3</accession>
<dbReference type="SMART" id="SM00005">
    <property type="entry name" value="DEATH"/>
    <property type="match status" value="2"/>
</dbReference>
<sequence>MAVKERSTLTRMFYLFPGPDLSDKQLLEVAQRLGQEWEPAAIHLGLKTEDLEAIKAKHRSVAMQKLQMLVLWKRRRPPGEATALDLLEGLKDLEDLPDNTPLSLIGELQRIRSEFVTIVTTSVIKGLLNDLWQQHVFSTEETEYMMEDFTTSADMARCLIKMVIGKGERASHIMIDSMKKRDPDLCSTLGLISSPAGVGHGDDKMLVKPKEPTFLSRGELQRIRLEFVKRVTTSVIKGLLDDLLQQHVFSTEEKDYMMEDFSTRADRARCLIDMVMTKGERASHIMIDGMKKRDHHLCSTLGLISSPAGVGRNLSDKQLRKVSEMLGQEWELVAIHLELTTIDLDVIKADRQTDVAMQKYKMLVRWRGQRPPGEATAQDLLRGLEDLGDLPFKTRLLLTDYWTGEELPNLLERFLNQFQRSNGKVVLCGLMFFGSLLEFQLDSRIIIESARRIS</sequence>
<dbReference type="GO" id="GO:0042981">
    <property type="term" value="P:regulation of apoptotic process"/>
    <property type="evidence" value="ECO:0007669"/>
    <property type="project" value="InterPro"/>
</dbReference>
<evidence type="ECO:0000313" key="5">
    <source>
        <dbReference type="Proteomes" id="UP000694546"/>
    </source>
</evidence>
<dbReference type="InterPro" id="IPR011029">
    <property type="entry name" value="DEATH-like_dom_sf"/>
</dbReference>
<feature type="domain" description="CARD" evidence="3">
    <location>
        <begin position="220"/>
        <end position="305"/>
    </location>
</feature>
<keyword evidence="5" id="KW-1185">Reference proteome</keyword>
<dbReference type="SUPFAM" id="SSF47986">
    <property type="entry name" value="DEATH domain"/>
    <property type="match status" value="4"/>
</dbReference>
<dbReference type="Gene3D" id="1.10.533.10">
    <property type="entry name" value="Death Domain, Fas"/>
    <property type="match status" value="4"/>
</dbReference>
<evidence type="ECO:0000313" key="4">
    <source>
        <dbReference type="Ensembl" id="ENSGMOP00000045749.1"/>
    </source>
</evidence>
<dbReference type="Pfam" id="PF00531">
    <property type="entry name" value="Death"/>
    <property type="match status" value="2"/>
</dbReference>
<reference evidence="4" key="2">
    <citation type="submission" date="2025-09" db="UniProtKB">
        <authorList>
            <consortium name="Ensembl"/>
        </authorList>
    </citation>
    <scope>IDENTIFICATION</scope>
</reference>
<evidence type="ECO:0000259" key="2">
    <source>
        <dbReference type="PROSITE" id="PS50207"/>
    </source>
</evidence>
<dbReference type="InterPro" id="IPR002138">
    <property type="entry name" value="Pept_C14_p10"/>
</dbReference>
<dbReference type="GO" id="GO:0045089">
    <property type="term" value="P:positive regulation of innate immune response"/>
    <property type="evidence" value="ECO:0007669"/>
    <property type="project" value="TreeGrafter"/>
</dbReference>
<dbReference type="GeneTree" id="ENSGT01030000239933"/>
<dbReference type="CDD" id="cd01670">
    <property type="entry name" value="Death"/>
    <property type="match status" value="1"/>
</dbReference>
<dbReference type="Ensembl" id="ENSGMOT00000036931.1">
    <property type="protein sequence ID" value="ENSGMOP00000045749.1"/>
    <property type="gene ID" value="ENSGMOG00000024259.1"/>
</dbReference>
<dbReference type="InterPro" id="IPR000488">
    <property type="entry name" value="Death_dom"/>
</dbReference>
<dbReference type="InterPro" id="IPR001315">
    <property type="entry name" value="CARD"/>
</dbReference>
<feature type="domain" description="CARD" evidence="3">
    <location>
        <begin position="108"/>
        <end position="193"/>
    </location>
</feature>
<evidence type="ECO:0000259" key="3">
    <source>
        <dbReference type="PROSITE" id="PS50209"/>
    </source>
</evidence>
<organism evidence="4 5">
    <name type="scientific">Gadus morhua</name>
    <name type="common">Atlantic cod</name>
    <dbReference type="NCBI Taxonomy" id="8049"/>
    <lineage>
        <taxon>Eukaryota</taxon>
        <taxon>Metazoa</taxon>
        <taxon>Chordata</taxon>
        <taxon>Craniata</taxon>
        <taxon>Vertebrata</taxon>
        <taxon>Euteleostomi</taxon>
        <taxon>Actinopterygii</taxon>
        <taxon>Neopterygii</taxon>
        <taxon>Teleostei</taxon>
        <taxon>Neoteleostei</taxon>
        <taxon>Acanthomorphata</taxon>
        <taxon>Zeiogadaria</taxon>
        <taxon>Gadariae</taxon>
        <taxon>Gadiformes</taxon>
        <taxon>Gadoidei</taxon>
        <taxon>Gadidae</taxon>
        <taxon>Gadus</taxon>
    </lineage>
</organism>
<dbReference type="GO" id="GO:0089720">
    <property type="term" value="F:caspase binding"/>
    <property type="evidence" value="ECO:0007669"/>
    <property type="project" value="TreeGrafter"/>
</dbReference>
<dbReference type="PROSITE" id="PS50207">
    <property type="entry name" value="CASPASE_P10"/>
    <property type="match status" value="1"/>
</dbReference>
<dbReference type="GO" id="GO:0097191">
    <property type="term" value="P:extrinsic apoptotic signaling pathway"/>
    <property type="evidence" value="ECO:0007669"/>
    <property type="project" value="TreeGrafter"/>
</dbReference>
<feature type="domain" description="Death" evidence="1">
    <location>
        <begin position="22"/>
        <end position="94"/>
    </location>
</feature>